<dbReference type="InterPro" id="IPR001245">
    <property type="entry name" value="Ser-Thr/Tyr_kinase_cat_dom"/>
</dbReference>
<dbReference type="AlphaFoldDB" id="A0A5E4MGS6"/>
<dbReference type="PROSITE" id="PS00107">
    <property type="entry name" value="PROTEIN_KINASE_ATP"/>
    <property type="match status" value="1"/>
</dbReference>
<evidence type="ECO:0000256" key="8">
    <source>
        <dbReference type="ARBA" id="ARBA00047899"/>
    </source>
</evidence>
<evidence type="ECO:0000256" key="5">
    <source>
        <dbReference type="ARBA" id="ARBA00022741"/>
    </source>
</evidence>
<dbReference type="InterPro" id="IPR017441">
    <property type="entry name" value="Protein_kinase_ATP_BS"/>
</dbReference>
<name>A0A5E4MGS6_9HEMI</name>
<dbReference type="Pfam" id="PF00069">
    <property type="entry name" value="Pkinase"/>
    <property type="match status" value="1"/>
</dbReference>
<comment type="catalytic activity">
    <reaction evidence="9">
        <text>L-seryl-[protein] + ATP = O-phospho-L-seryl-[protein] + ADP + H(+)</text>
        <dbReference type="Rhea" id="RHEA:17989"/>
        <dbReference type="Rhea" id="RHEA-COMP:9863"/>
        <dbReference type="Rhea" id="RHEA-COMP:11604"/>
        <dbReference type="ChEBI" id="CHEBI:15378"/>
        <dbReference type="ChEBI" id="CHEBI:29999"/>
        <dbReference type="ChEBI" id="CHEBI:30616"/>
        <dbReference type="ChEBI" id="CHEBI:83421"/>
        <dbReference type="ChEBI" id="CHEBI:456216"/>
        <dbReference type="EC" id="2.7.11.1"/>
    </reaction>
</comment>
<dbReference type="Gene3D" id="1.10.510.10">
    <property type="entry name" value="Transferase(Phosphotransferase) domain 1"/>
    <property type="match status" value="1"/>
</dbReference>
<dbReference type="GO" id="GO:0005524">
    <property type="term" value="F:ATP binding"/>
    <property type="evidence" value="ECO:0007669"/>
    <property type="project" value="UniProtKB-UniRule"/>
</dbReference>
<comment type="catalytic activity">
    <reaction evidence="8">
        <text>L-threonyl-[protein] + ATP = O-phospho-L-threonyl-[protein] + ADP + H(+)</text>
        <dbReference type="Rhea" id="RHEA:46608"/>
        <dbReference type="Rhea" id="RHEA-COMP:11060"/>
        <dbReference type="Rhea" id="RHEA-COMP:11605"/>
        <dbReference type="ChEBI" id="CHEBI:15378"/>
        <dbReference type="ChEBI" id="CHEBI:30013"/>
        <dbReference type="ChEBI" id="CHEBI:30616"/>
        <dbReference type="ChEBI" id="CHEBI:61977"/>
        <dbReference type="ChEBI" id="CHEBI:456216"/>
        <dbReference type="EC" id="2.7.11.1"/>
    </reaction>
</comment>
<keyword evidence="3" id="KW-0723">Serine/threonine-protein kinase</keyword>
<evidence type="ECO:0000256" key="10">
    <source>
        <dbReference type="PROSITE-ProRule" id="PRU10141"/>
    </source>
</evidence>
<comment type="similarity">
    <text evidence="1">Belongs to the protein kinase superfamily. NEK Ser/Thr protein kinase family. NIMA subfamily.</text>
</comment>
<evidence type="ECO:0000256" key="2">
    <source>
        <dbReference type="ARBA" id="ARBA00012513"/>
    </source>
</evidence>
<dbReference type="InterPro" id="IPR000719">
    <property type="entry name" value="Prot_kinase_dom"/>
</dbReference>
<dbReference type="InterPro" id="IPR011009">
    <property type="entry name" value="Kinase-like_dom_sf"/>
</dbReference>
<gene>
    <name evidence="12" type="ORF">CINCED_3A008036</name>
</gene>
<feature type="domain" description="Protein kinase" evidence="11">
    <location>
        <begin position="4"/>
        <end position="263"/>
    </location>
</feature>
<dbReference type="OrthoDB" id="248923at2759"/>
<dbReference type="Proteomes" id="UP000325440">
    <property type="component" value="Unassembled WGS sequence"/>
</dbReference>
<evidence type="ECO:0000256" key="7">
    <source>
        <dbReference type="ARBA" id="ARBA00022840"/>
    </source>
</evidence>
<evidence type="ECO:0000256" key="6">
    <source>
        <dbReference type="ARBA" id="ARBA00022777"/>
    </source>
</evidence>
<evidence type="ECO:0000313" key="13">
    <source>
        <dbReference type="Proteomes" id="UP000325440"/>
    </source>
</evidence>
<keyword evidence="7 10" id="KW-0067">ATP-binding</keyword>
<sequence>MDSYDIVGVLGRGAFGVVELVRDFNLKKLVVMKTIHIKSISTEDVKEAIKETQILQMLNHPNIIRYYNSFQNNQSFHIIMEYATHGTLENFVYKCSLSSNHIVQNCVLNIFSQLTTAVDYLHKIKIIHRDINPMNILLTGSQGTVVKLGDFGASHILTSDKVVNGNYCTPCYMSPEQCCGKYLRLKSDIWQIGCVLYYLITMKHPFYGQSLADTVSSIMEGVLHPSVNFNYYDNDIIKLLYELLNRDPTSRPNASAILSHPFILPYILNGNCHWFKSNRRVLK</sequence>
<dbReference type="FunFam" id="3.30.200.20:FF:000097">
    <property type="entry name" value="Probable serine/threonine-protein kinase nek1"/>
    <property type="match status" value="1"/>
</dbReference>
<proteinExistence type="inferred from homology"/>
<evidence type="ECO:0000256" key="1">
    <source>
        <dbReference type="ARBA" id="ARBA00010886"/>
    </source>
</evidence>
<accession>A0A5E4MGS6</accession>
<dbReference type="PIRSF" id="PIRSF000654">
    <property type="entry name" value="Integrin-linked_kinase"/>
    <property type="match status" value="1"/>
</dbReference>
<evidence type="ECO:0000256" key="4">
    <source>
        <dbReference type="ARBA" id="ARBA00022679"/>
    </source>
</evidence>
<protein>
    <recommendedName>
        <fullName evidence="2">non-specific serine/threonine protein kinase</fullName>
        <ecNumber evidence="2">2.7.11.1</ecNumber>
    </recommendedName>
</protein>
<dbReference type="GO" id="GO:0004674">
    <property type="term" value="F:protein serine/threonine kinase activity"/>
    <property type="evidence" value="ECO:0007669"/>
    <property type="project" value="UniProtKB-KW"/>
</dbReference>
<evidence type="ECO:0000256" key="9">
    <source>
        <dbReference type="ARBA" id="ARBA00048679"/>
    </source>
</evidence>
<organism evidence="12 13">
    <name type="scientific">Cinara cedri</name>
    <dbReference type="NCBI Taxonomy" id="506608"/>
    <lineage>
        <taxon>Eukaryota</taxon>
        <taxon>Metazoa</taxon>
        <taxon>Ecdysozoa</taxon>
        <taxon>Arthropoda</taxon>
        <taxon>Hexapoda</taxon>
        <taxon>Insecta</taxon>
        <taxon>Pterygota</taxon>
        <taxon>Neoptera</taxon>
        <taxon>Paraneoptera</taxon>
        <taxon>Hemiptera</taxon>
        <taxon>Sternorrhyncha</taxon>
        <taxon>Aphidomorpha</taxon>
        <taxon>Aphidoidea</taxon>
        <taxon>Aphididae</taxon>
        <taxon>Lachninae</taxon>
        <taxon>Cinara</taxon>
    </lineage>
</organism>
<dbReference type="PROSITE" id="PS50011">
    <property type="entry name" value="PROTEIN_KINASE_DOM"/>
    <property type="match status" value="1"/>
</dbReference>
<dbReference type="PANTHER" id="PTHR44899">
    <property type="entry name" value="CAMK FAMILY PROTEIN KINASE"/>
    <property type="match status" value="1"/>
</dbReference>
<dbReference type="Gene3D" id="3.30.200.20">
    <property type="entry name" value="Phosphorylase Kinase, domain 1"/>
    <property type="match status" value="1"/>
</dbReference>
<keyword evidence="5 10" id="KW-0547">Nucleotide-binding</keyword>
<feature type="binding site" evidence="10">
    <location>
        <position position="33"/>
    </location>
    <ligand>
        <name>ATP</name>
        <dbReference type="ChEBI" id="CHEBI:30616"/>
    </ligand>
</feature>
<dbReference type="InterPro" id="IPR051131">
    <property type="entry name" value="NEK_Ser/Thr_kinase_NIMA"/>
</dbReference>
<dbReference type="EC" id="2.7.11.1" evidence="2"/>
<dbReference type="PANTHER" id="PTHR44899:SF3">
    <property type="entry name" value="SERINE_THREONINE-PROTEIN KINASE NEK1"/>
    <property type="match status" value="1"/>
</dbReference>
<evidence type="ECO:0000313" key="12">
    <source>
        <dbReference type="EMBL" id="VVC31486.1"/>
    </source>
</evidence>
<evidence type="ECO:0000259" key="11">
    <source>
        <dbReference type="PROSITE" id="PS50011"/>
    </source>
</evidence>
<keyword evidence="13" id="KW-1185">Reference proteome</keyword>
<keyword evidence="4" id="KW-0808">Transferase</keyword>
<dbReference type="SUPFAM" id="SSF56112">
    <property type="entry name" value="Protein kinase-like (PK-like)"/>
    <property type="match status" value="1"/>
</dbReference>
<dbReference type="PRINTS" id="PR00109">
    <property type="entry name" value="TYRKINASE"/>
</dbReference>
<dbReference type="EMBL" id="CABPRJ010000949">
    <property type="protein sequence ID" value="VVC31486.1"/>
    <property type="molecule type" value="Genomic_DNA"/>
</dbReference>
<evidence type="ECO:0000256" key="3">
    <source>
        <dbReference type="ARBA" id="ARBA00022527"/>
    </source>
</evidence>
<reference evidence="12 13" key="1">
    <citation type="submission" date="2019-08" db="EMBL/GenBank/DDBJ databases">
        <authorList>
            <person name="Alioto T."/>
            <person name="Alioto T."/>
            <person name="Gomez Garrido J."/>
        </authorList>
    </citation>
    <scope>NUCLEOTIDE SEQUENCE [LARGE SCALE GENOMIC DNA]</scope>
</reference>
<keyword evidence="6 12" id="KW-0418">Kinase</keyword>